<dbReference type="EMBL" id="CM010719">
    <property type="protein sequence ID" value="RZC60835.1"/>
    <property type="molecule type" value="Genomic_DNA"/>
</dbReference>
<evidence type="ECO:0000313" key="1">
    <source>
        <dbReference type="EMBL" id="RZC60835.1"/>
    </source>
</evidence>
<protein>
    <submittedName>
        <fullName evidence="1">Uncharacterized protein</fullName>
    </submittedName>
</protein>
<accession>A0A4Y7JMD1</accession>
<keyword evidence="2" id="KW-1185">Reference proteome</keyword>
<evidence type="ECO:0000313" key="2">
    <source>
        <dbReference type="Proteomes" id="UP000316621"/>
    </source>
</evidence>
<sequence>MKKKKLCDCELQVSNVSYQVMSTVLAASTFDFVFVSIPESALLENPFTNLLLCFGLPCSIINERAALSWSQGHGRGRHTSLEDVKKMAVALGRVNFSTPPNYENYEVLLDEIIDSNMELCVGDGIFGDIDPSETIEWPNKYVTPALGC</sequence>
<reference evidence="1 2" key="1">
    <citation type="journal article" date="2018" name="Science">
        <title>The opium poppy genome and morphinan production.</title>
        <authorList>
            <person name="Guo L."/>
            <person name="Winzer T."/>
            <person name="Yang X."/>
            <person name="Li Y."/>
            <person name="Ning Z."/>
            <person name="He Z."/>
            <person name="Teodor R."/>
            <person name="Lu Y."/>
            <person name="Bowser T.A."/>
            <person name="Graham I.A."/>
            <person name="Ye K."/>
        </authorList>
    </citation>
    <scope>NUCLEOTIDE SEQUENCE [LARGE SCALE GENOMIC DNA]</scope>
    <source>
        <strain evidence="2">cv. HN1</strain>
        <tissue evidence="1">Leaves</tissue>
    </source>
</reference>
<gene>
    <name evidence="1" type="ORF">C5167_022610</name>
</gene>
<proteinExistence type="predicted"/>
<name>A0A4Y7JMD1_PAPSO</name>
<dbReference type="Gramene" id="RZC60835">
    <property type="protein sequence ID" value="RZC60835"/>
    <property type="gene ID" value="C5167_022610"/>
</dbReference>
<dbReference type="Proteomes" id="UP000316621">
    <property type="component" value="Chromosome 5"/>
</dbReference>
<dbReference type="AlphaFoldDB" id="A0A4Y7JMD1"/>
<organism evidence="1 2">
    <name type="scientific">Papaver somniferum</name>
    <name type="common">Opium poppy</name>
    <dbReference type="NCBI Taxonomy" id="3469"/>
    <lineage>
        <taxon>Eukaryota</taxon>
        <taxon>Viridiplantae</taxon>
        <taxon>Streptophyta</taxon>
        <taxon>Embryophyta</taxon>
        <taxon>Tracheophyta</taxon>
        <taxon>Spermatophyta</taxon>
        <taxon>Magnoliopsida</taxon>
        <taxon>Ranunculales</taxon>
        <taxon>Papaveraceae</taxon>
        <taxon>Papaveroideae</taxon>
        <taxon>Papaver</taxon>
    </lineage>
</organism>